<proteinExistence type="inferred from homology"/>
<dbReference type="InterPro" id="IPR011322">
    <property type="entry name" value="N-reg_PII-like_a/b"/>
</dbReference>
<dbReference type="EMBL" id="JADEVV010000113">
    <property type="protein sequence ID" value="MBE9255822.1"/>
    <property type="molecule type" value="Genomic_DNA"/>
</dbReference>
<dbReference type="Gene3D" id="3.30.70.120">
    <property type="match status" value="1"/>
</dbReference>
<evidence type="ECO:0000256" key="1">
    <source>
        <dbReference type="ARBA" id="ARBA00010554"/>
    </source>
</evidence>
<reference evidence="2 3" key="1">
    <citation type="submission" date="2020-10" db="EMBL/GenBank/DDBJ databases">
        <authorList>
            <person name="Castelo-Branco R."/>
            <person name="Eusebio N."/>
            <person name="Adriana R."/>
            <person name="Vieira A."/>
            <person name="Brugerolle De Fraissinette N."/>
            <person name="Rezende De Castro R."/>
            <person name="Schneider M.P."/>
            <person name="Vasconcelos V."/>
            <person name="Leao P.N."/>
        </authorList>
    </citation>
    <scope>NUCLEOTIDE SEQUENCE [LARGE SCALE GENOMIC DNA]</scope>
    <source>
        <strain evidence="2 3">LEGE 00031</strain>
    </source>
</reference>
<dbReference type="Pfam" id="PF02641">
    <property type="entry name" value="DUF190"/>
    <property type="match status" value="1"/>
</dbReference>
<evidence type="ECO:0000313" key="3">
    <source>
        <dbReference type="Proteomes" id="UP000658720"/>
    </source>
</evidence>
<comment type="similarity">
    <text evidence="1">Belongs to the UPF0166 family.</text>
</comment>
<name>A0ABR9VWT5_9SYNC</name>
<organism evidence="2 3">
    <name type="scientific">Synechocystis salina LEGE 00031</name>
    <dbReference type="NCBI Taxonomy" id="1828736"/>
    <lineage>
        <taxon>Bacteria</taxon>
        <taxon>Bacillati</taxon>
        <taxon>Cyanobacteriota</taxon>
        <taxon>Cyanophyceae</taxon>
        <taxon>Synechococcales</taxon>
        <taxon>Merismopediaceae</taxon>
        <taxon>Synechocystis</taxon>
    </lineage>
</organism>
<evidence type="ECO:0000313" key="2">
    <source>
        <dbReference type="EMBL" id="MBE9255822.1"/>
    </source>
</evidence>
<gene>
    <name evidence="2" type="ORF">IQ217_18730</name>
</gene>
<sequence>MDGVNDPNPNAQGNHPDYEKLTIYVGEADQWQGRPVHLALIQEARRLGIVGATAVRGATGYGKNNEERVMLLGIIELSSDLPMVLTFIDRREKIDQLLPIVQQAVQGGIVLRDQVEVVVHT</sequence>
<dbReference type="PANTHER" id="PTHR35983">
    <property type="entry name" value="UPF0166 PROTEIN TM_0021"/>
    <property type="match status" value="1"/>
</dbReference>
<comment type="caution">
    <text evidence="2">The sequence shown here is derived from an EMBL/GenBank/DDBJ whole genome shotgun (WGS) entry which is preliminary data.</text>
</comment>
<accession>A0ABR9VWT5</accession>
<protein>
    <submittedName>
        <fullName evidence="2">DUF190 domain-containing protein</fullName>
    </submittedName>
</protein>
<dbReference type="Proteomes" id="UP000658720">
    <property type="component" value="Unassembled WGS sequence"/>
</dbReference>
<dbReference type="InterPro" id="IPR003793">
    <property type="entry name" value="UPF0166"/>
</dbReference>
<dbReference type="SUPFAM" id="SSF54913">
    <property type="entry name" value="GlnB-like"/>
    <property type="match status" value="1"/>
</dbReference>
<keyword evidence="3" id="KW-1185">Reference proteome</keyword>
<dbReference type="InterPro" id="IPR015867">
    <property type="entry name" value="N-reg_PII/ATP_PRibTrfase_C"/>
</dbReference>
<dbReference type="PANTHER" id="PTHR35983:SF1">
    <property type="entry name" value="UPF0166 PROTEIN TM_0021"/>
    <property type="match status" value="1"/>
</dbReference>